<dbReference type="PANTHER" id="PTHR10885">
    <property type="entry name" value="ISOPENTENYL-DIPHOSPHATE DELTA-ISOMERASE"/>
    <property type="match status" value="1"/>
</dbReference>
<keyword evidence="6" id="KW-0414">Isoprene biosynthesis</keyword>
<dbReference type="SUPFAM" id="SSF55811">
    <property type="entry name" value="Nudix"/>
    <property type="match status" value="1"/>
</dbReference>
<comment type="pathway">
    <text evidence="3">Isoprenoid biosynthesis; dimethylallyl diphosphate biosynthesis; dimethylallyl diphosphate from isopentenyl diphosphate: step 1/1.</text>
</comment>
<gene>
    <name evidence="10" type="primary">LOC108557256</name>
</gene>
<feature type="domain" description="Nudix hydrolase" evidence="8">
    <location>
        <begin position="77"/>
        <end position="225"/>
    </location>
</feature>
<evidence type="ECO:0000313" key="9">
    <source>
        <dbReference type="Proteomes" id="UP000695000"/>
    </source>
</evidence>
<dbReference type="NCBIfam" id="TIGR02150">
    <property type="entry name" value="IPP_isom_1"/>
    <property type="match status" value="1"/>
</dbReference>
<comment type="function">
    <text evidence="2">Catalyzes the 1,3-allylic rearrangement of the homoallylic substrate isopentenyl (IPP) to its highly electrophilic allylic isomer, dimethylallyl diphosphate (DMAPP).</text>
</comment>
<comment type="similarity">
    <text evidence="4">Belongs to the IPP isomerase type 1 family.</text>
</comment>
<dbReference type="InterPro" id="IPR015797">
    <property type="entry name" value="NUDIX_hydrolase-like_dom_sf"/>
</dbReference>
<evidence type="ECO:0000256" key="6">
    <source>
        <dbReference type="ARBA" id="ARBA00023229"/>
    </source>
</evidence>
<dbReference type="InterPro" id="IPR011876">
    <property type="entry name" value="IsopentenylPP_isomerase_typ1"/>
</dbReference>
<keyword evidence="7" id="KW-0413">Isomerase</keyword>
<evidence type="ECO:0000256" key="7">
    <source>
        <dbReference type="ARBA" id="ARBA00023235"/>
    </source>
</evidence>
<evidence type="ECO:0000256" key="4">
    <source>
        <dbReference type="ARBA" id="ARBA00007579"/>
    </source>
</evidence>
<comment type="catalytic activity">
    <reaction evidence="1">
        <text>isopentenyl diphosphate = dimethylallyl diphosphate</text>
        <dbReference type="Rhea" id="RHEA:23284"/>
        <dbReference type="ChEBI" id="CHEBI:57623"/>
        <dbReference type="ChEBI" id="CHEBI:128769"/>
        <dbReference type="EC" id="5.3.3.2"/>
    </reaction>
</comment>
<accession>A0ABM1M3N6</accession>
<proteinExistence type="inferred from homology"/>
<dbReference type="InterPro" id="IPR000086">
    <property type="entry name" value="NUDIX_hydrolase_dom"/>
</dbReference>
<name>A0ABM1M3N6_NICVS</name>
<dbReference type="PANTHER" id="PTHR10885:SF0">
    <property type="entry name" value="ISOPENTENYL-DIPHOSPHATE DELTA-ISOMERASE"/>
    <property type="match status" value="1"/>
</dbReference>
<evidence type="ECO:0000256" key="2">
    <source>
        <dbReference type="ARBA" id="ARBA00003951"/>
    </source>
</evidence>
<dbReference type="GeneID" id="108557256"/>
<dbReference type="Gene3D" id="3.90.79.10">
    <property type="entry name" value="Nucleoside Triphosphate Pyrophosphohydrolase"/>
    <property type="match status" value="1"/>
</dbReference>
<organism evidence="9 10">
    <name type="scientific">Nicrophorus vespilloides</name>
    <name type="common">Boreal carrion beetle</name>
    <dbReference type="NCBI Taxonomy" id="110193"/>
    <lineage>
        <taxon>Eukaryota</taxon>
        <taxon>Metazoa</taxon>
        <taxon>Ecdysozoa</taxon>
        <taxon>Arthropoda</taxon>
        <taxon>Hexapoda</taxon>
        <taxon>Insecta</taxon>
        <taxon>Pterygota</taxon>
        <taxon>Neoptera</taxon>
        <taxon>Endopterygota</taxon>
        <taxon>Coleoptera</taxon>
        <taxon>Polyphaga</taxon>
        <taxon>Staphyliniformia</taxon>
        <taxon>Silphidae</taxon>
        <taxon>Nicrophorinae</taxon>
        <taxon>Nicrophorus</taxon>
    </lineage>
</organism>
<evidence type="ECO:0000256" key="5">
    <source>
        <dbReference type="ARBA" id="ARBA00012057"/>
    </source>
</evidence>
<reference evidence="10" key="1">
    <citation type="submission" date="2025-08" db="UniProtKB">
        <authorList>
            <consortium name="RefSeq"/>
        </authorList>
    </citation>
    <scope>IDENTIFICATION</scope>
    <source>
        <tissue evidence="10">Whole Larva</tissue>
    </source>
</reference>
<sequence length="254" mass="29278">MSMKNMLKLSINSEMMRGVRVIGRWFSNSVVNNKTKMDPKQAAALNEQCFVVDEHDKITGTLSKKHCHLVSPDGTIPLHRAFSVFLFNKAGDLLLQKRATEKVTYPNYYTNTCCSHPIADVGGEDEEADAIGIRRAAQRRLNYELGIPLEQIPLDKFNYITRIHYKDNGNGIWGEHEIDYVLFLQTEVTVKPNSNEISEISYVPRDELDNYLPSLSGPLTPWFDLILKNRLRLWWDNLENLEKCKDHKNILQLK</sequence>
<dbReference type="CDD" id="cd02885">
    <property type="entry name" value="NUDIX_IPP_Isomerase"/>
    <property type="match status" value="1"/>
</dbReference>
<dbReference type="EC" id="5.3.3.2" evidence="5"/>
<dbReference type="Pfam" id="PF00293">
    <property type="entry name" value="NUDIX"/>
    <property type="match status" value="1"/>
</dbReference>
<dbReference type="PROSITE" id="PS51462">
    <property type="entry name" value="NUDIX"/>
    <property type="match status" value="1"/>
</dbReference>
<evidence type="ECO:0000259" key="8">
    <source>
        <dbReference type="PROSITE" id="PS51462"/>
    </source>
</evidence>
<dbReference type="PIRSF" id="PIRSF018427">
    <property type="entry name" value="Isopntndiph_ism"/>
    <property type="match status" value="1"/>
</dbReference>
<protein>
    <recommendedName>
        <fullName evidence="5">isopentenyl-diphosphate Delta-isomerase</fullName>
        <ecNumber evidence="5">5.3.3.2</ecNumber>
    </recommendedName>
</protein>
<evidence type="ECO:0000256" key="3">
    <source>
        <dbReference type="ARBA" id="ARBA00004826"/>
    </source>
</evidence>
<evidence type="ECO:0000313" key="10">
    <source>
        <dbReference type="RefSeq" id="XP_017769186.1"/>
    </source>
</evidence>
<dbReference type="Proteomes" id="UP000695000">
    <property type="component" value="Unplaced"/>
</dbReference>
<evidence type="ECO:0000256" key="1">
    <source>
        <dbReference type="ARBA" id="ARBA00000374"/>
    </source>
</evidence>
<keyword evidence="9" id="KW-1185">Reference proteome</keyword>
<dbReference type="RefSeq" id="XP_017769186.1">
    <property type="nucleotide sequence ID" value="XM_017913697.1"/>
</dbReference>